<keyword evidence="1" id="KW-0732">Signal</keyword>
<protein>
    <recommendedName>
        <fullName evidence="4">Secreted protein</fullName>
    </recommendedName>
</protein>
<reference evidence="3" key="1">
    <citation type="submission" date="2018-02" db="EMBL/GenBank/DDBJ databases">
        <authorList>
            <person name="O'Hara-Hanley K."/>
            <person name="Soby S."/>
        </authorList>
    </citation>
    <scope>NUCLEOTIDE SEQUENCE [LARGE SCALE GENOMIC DNA]</scope>
    <source>
        <strain evidence="3">MWU14-2602</strain>
    </source>
</reference>
<evidence type="ECO:0008006" key="4">
    <source>
        <dbReference type="Google" id="ProtNLM"/>
    </source>
</evidence>
<dbReference type="AlphaFoldDB" id="A0A2S5DFL9"/>
<evidence type="ECO:0000313" key="2">
    <source>
        <dbReference type="EMBL" id="POZ61903.1"/>
    </source>
</evidence>
<gene>
    <name evidence="2" type="ORF">C2I19_10950</name>
</gene>
<feature type="chain" id="PRO_5015442613" description="Secreted protein" evidence="1">
    <location>
        <begin position="20"/>
        <end position="74"/>
    </location>
</feature>
<comment type="caution">
    <text evidence="2">The sequence shown here is derived from an EMBL/GenBank/DDBJ whole genome shotgun (WGS) entry which is preliminary data.</text>
</comment>
<dbReference type="EMBL" id="PQWB01000042">
    <property type="protein sequence ID" value="POZ61903.1"/>
    <property type="molecule type" value="Genomic_DNA"/>
</dbReference>
<evidence type="ECO:0000313" key="3">
    <source>
        <dbReference type="Proteomes" id="UP000237082"/>
    </source>
</evidence>
<evidence type="ECO:0000256" key="1">
    <source>
        <dbReference type="SAM" id="SignalP"/>
    </source>
</evidence>
<sequence>MLDGFLFLTMLLVGFNAAAATRMTCLVNFSDGDRFGHLRAVDLIIHIALRNAADVCWFQADGRRKTPASLLSIQ</sequence>
<organism evidence="2 3">
    <name type="scientific">Chromobacterium alticapitis</name>
    <dbReference type="NCBI Taxonomy" id="2073169"/>
    <lineage>
        <taxon>Bacteria</taxon>
        <taxon>Pseudomonadati</taxon>
        <taxon>Pseudomonadota</taxon>
        <taxon>Betaproteobacteria</taxon>
        <taxon>Neisseriales</taxon>
        <taxon>Chromobacteriaceae</taxon>
        <taxon>Chromobacterium</taxon>
    </lineage>
</organism>
<keyword evidence="3" id="KW-1185">Reference proteome</keyword>
<proteinExistence type="predicted"/>
<name>A0A2S5DFL9_9NEIS</name>
<feature type="signal peptide" evidence="1">
    <location>
        <begin position="1"/>
        <end position="19"/>
    </location>
</feature>
<accession>A0A2S5DFL9</accession>
<dbReference type="Proteomes" id="UP000237082">
    <property type="component" value="Unassembled WGS sequence"/>
</dbReference>